<dbReference type="Proteomes" id="UP000807025">
    <property type="component" value="Unassembled WGS sequence"/>
</dbReference>
<organism evidence="1 2">
    <name type="scientific">Pleurotus eryngii</name>
    <name type="common">Boletus of the steppes</name>
    <dbReference type="NCBI Taxonomy" id="5323"/>
    <lineage>
        <taxon>Eukaryota</taxon>
        <taxon>Fungi</taxon>
        <taxon>Dikarya</taxon>
        <taxon>Basidiomycota</taxon>
        <taxon>Agaricomycotina</taxon>
        <taxon>Agaricomycetes</taxon>
        <taxon>Agaricomycetidae</taxon>
        <taxon>Agaricales</taxon>
        <taxon>Pleurotineae</taxon>
        <taxon>Pleurotaceae</taxon>
        <taxon>Pleurotus</taxon>
    </lineage>
</organism>
<evidence type="ECO:0000313" key="2">
    <source>
        <dbReference type="Proteomes" id="UP000807025"/>
    </source>
</evidence>
<gene>
    <name evidence="1" type="ORF">BDN71DRAFT_362467</name>
</gene>
<evidence type="ECO:0000313" key="1">
    <source>
        <dbReference type="EMBL" id="KAF9489103.1"/>
    </source>
</evidence>
<name>A0A9P5ZL84_PLEER</name>
<sequence length="140" mass="15628">MAALPHADSVFHSGVDALCVRQVFARLQGSMIASRKPVIGGRSARWYGRRELRRPAWIDRPSQNFRIWYADELSLTSWGVSTILQLAVTETAYPEPNGRPNHLLVTTVGTLGDHHLCRISPSEPVTRAVSSVHDVRKVVF</sequence>
<comment type="caution">
    <text evidence="1">The sequence shown here is derived from an EMBL/GenBank/DDBJ whole genome shotgun (WGS) entry which is preliminary data.</text>
</comment>
<reference evidence="1" key="1">
    <citation type="submission" date="2020-11" db="EMBL/GenBank/DDBJ databases">
        <authorList>
            <consortium name="DOE Joint Genome Institute"/>
            <person name="Ahrendt S."/>
            <person name="Riley R."/>
            <person name="Andreopoulos W."/>
            <person name="Labutti K."/>
            <person name="Pangilinan J."/>
            <person name="Ruiz-Duenas F.J."/>
            <person name="Barrasa J.M."/>
            <person name="Sanchez-Garcia M."/>
            <person name="Camarero S."/>
            <person name="Miyauchi S."/>
            <person name="Serrano A."/>
            <person name="Linde D."/>
            <person name="Babiker R."/>
            <person name="Drula E."/>
            <person name="Ayuso-Fernandez I."/>
            <person name="Pacheco R."/>
            <person name="Padilla G."/>
            <person name="Ferreira P."/>
            <person name="Barriuso J."/>
            <person name="Kellner H."/>
            <person name="Castanera R."/>
            <person name="Alfaro M."/>
            <person name="Ramirez L."/>
            <person name="Pisabarro A.G."/>
            <person name="Kuo A."/>
            <person name="Tritt A."/>
            <person name="Lipzen A."/>
            <person name="He G."/>
            <person name="Yan M."/>
            <person name="Ng V."/>
            <person name="Cullen D."/>
            <person name="Martin F."/>
            <person name="Rosso M.-N."/>
            <person name="Henrissat B."/>
            <person name="Hibbett D."/>
            <person name="Martinez A.T."/>
            <person name="Grigoriev I.V."/>
        </authorList>
    </citation>
    <scope>NUCLEOTIDE SEQUENCE</scope>
    <source>
        <strain evidence="1">ATCC 90797</strain>
    </source>
</reference>
<dbReference type="AlphaFoldDB" id="A0A9P5ZL84"/>
<keyword evidence="2" id="KW-1185">Reference proteome</keyword>
<proteinExistence type="predicted"/>
<accession>A0A9P5ZL84</accession>
<dbReference type="EMBL" id="MU154683">
    <property type="protein sequence ID" value="KAF9489103.1"/>
    <property type="molecule type" value="Genomic_DNA"/>
</dbReference>
<protein>
    <submittedName>
        <fullName evidence="1">Uncharacterized protein</fullName>
    </submittedName>
</protein>